<dbReference type="InterPro" id="IPR000008">
    <property type="entry name" value="C2_dom"/>
</dbReference>
<sequence>MKALSDDVSVNVVGCVCVKMSLDTDRRYQLSSNCKNKSLPNSPLLYESAMLAPRVRSYVSHPVTWQPSADQRRLIGHMILHKTDGLYSDLGFKVVGGRRSDTGRLGAFITRVKPGSVADTVGRLKAGDEVLEWNGHQLQNTTFDQVYEIINSSRNDTQVELIVCRNLSLSASSDNYLSVQRLLPQPYNFSRDSDINEISFDAPLEPALTHSQSVTLSPHMQQFLQNSAVATGRPDRSTIMSPFNTGYRKLPFTERTCNEAMAKGQIFGRIEISLCYSSSQRQLVVTIHRAVDLAPRSDGVMRNPYVKIFLLPDRSEKSRRQSAVLAETCMPIWDEPFYYHGLTEAMLIQRVLEVTVWDYDKFETNSFLGETLIDLSEAQLDDEPIFYTLVDMDEENPLRARLRQRRLNVYQLPSRPRSEMSHYSARQHYDYGDDYNPYMMYYGISESRMSDYRQPVMEYSSGGMHKSRTYDRGRVHTEEDWTINNNSNNRYSGYLSDQAYSSPLSFRYNGRERRPRSATALRQRPMEKLPHQSRNLPNNSWRIEEQIPVQQTSAQAIDDERAQQVQYDESRLHNKKIKGEIMHENMANMAEYGSDGSETLSVHSSRMFELRKIFRTIPGGLPNGNVVHQNSNENRLTNPEYFGDEDVVSDSTITKTAVNIKEKERKKGLINRLHIPGRSQQIKGKRAGFSRTEEVGVPEWLAATPFTKQISKESTDSGHTDNWGPVLTEGPLGAFIEDLGPGQVVGRQVLASPVLGEINIGIAVRNALEIQVIRARNLVAKPGKSLPAPYVKIYLLKGKQCVAKAKTNTAARSKNPEFQQQFIFNYSPRKKMLQITLMGEYSRMERRSFMGIAQIRLDDLELSDQPLYGWYKLFHSSSLAGAAPTRKDSEASLNDLKQQQQQQ</sequence>
<evidence type="ECO:0000259" key="4">
    <source>
        <dbReference type="PROSITE" id="PS50106"/>
    </source>
</evidence>
<dbReference type="Gene3D" id="2.30.42.10">
    <property type="match status" value="1"/>
</dbReference>
<dbReference type="PANTHER" id="PTHR12157:SF21">
    <property type="entry name" value="RAB3 INTERACTING MOLECULE, ISOFORM F"/>
    <property type="match status" value="1"/>
</dbReference>
<dbReference type="GO" id="GO:0044325">
    <property type="term" value="F:transmembrane transporter binding"/>
    <property type="evidence" value="ECO:0007669"/>
    <property type="project" value="TreeGrafter"/>
</dbReference>
<keyword evidence="5" id="KW-1185">Reference proteome</keyword>
<evidence type="ECO:0000256" key="1">
    <source>
        <dbReference type="ARBA" id="ARBA00023018"/>
    </source>
</evidence>
<dbReference type="GO" id="GO:0042391">
    <property type="term" value="P:regulation of membrane potential"/>
    <property type="evidence" value="ECO:0007669"/>
    <property type="project" value="TreeGrafter"/>
</dbReference>
<proteinExistence type="predicted"/>
<dbReference type="PANTHER" id="PTHR12157">
    <property type="entry name" value="REGULATING SYNAPTIC MEMBRANE EXOCYTOSIS PROTEIN"/>
    <property type="match status" value="1"/>
</dbReference>
<dbReference type="WBParaSite" id="SMUV_0001027201-mRNA-1">
    <property type="protein sequence ID" value="SMUV_0001027201-mRNA-1"/>
    <property type="gene ID" value="SMUV_0001027201"/>
</dbReference>
<accession>A0A0N5AZ54</accession>
<dbReference type="InterPro" id="IPR035892">
    <property type="entry name" value="C2_domain_sf"/>
</dbReference>
<dbReference type="SMART" id="SM00228">
    <property type="entry name" value="PDZ"/>
    <property type="match status" value="1"/>
</dbReference>
<protein>
    <submittedName>
        <fullName evidence="6">C2 domain-containing protein</fullName>
    </submittedName>
</protein>
<dbReference type="GO" id="GO:0048791">
    <property type="term" value="P:calcium ion-regulated exocytosis of neurotransmitter"/>
    <property type="evidence" value="ECO:0007669"/>
    <property type="project" value="TreeGrafter"/>
</dbReference>
<dbReference type="GO" id="GO:0048788">
    <property type="term" value="C:cytoskeleton of presynaptic active zone"/>
    <property type="evidence" value="ECO:0007669"/>
    <property type="project" value="TreeGrafter"/>
</dbReference>
<dbReference type="SMART" id="SM00239">
    <property type="entry name" value="C2"/>
    <property type="match status" value="2"/>
</dbReference>
<dbReference type="Pfam" id="PF00168">
    <property type="entry name" value="C2"/>
    <property type="match status" value="2"/>
</dbReference>
<feature type="domain" description="PDZ" evidence="4">
    <location>
        <begin position="77"/>
        <end position="165"/>
    </location>
</feature>
<dbReference type="CDD" id="cd04031">
    <property type="entry name" value="C2A_RIM1alpha"/>
    <property type="match status" value="1"/>
</dbReference>
<dbReference type="CDD" id="cd06714">
    <property type="entry name" value="PDZ_RIM-like"/>
    <property type="match status" value="1"/>
</dbReference>
<dbReference type="STRING" id="451379.A0A0N5AZ54"/>
<feature type="domain" description="C2" evidence="3">
    <location>
        <begin position="266"/>
        <end position="389"/>
    </location>
</feature>
<dbReference type="Gene3D" id="2.60.40.150">
    <property type="entry name" value="C2 domain"/>
    <property type="match status" value="2"/>
</dbReference>
<dbReference type="PROSITE" id="PS50004">
    <property type="entry name" value="C2"/>
    <property type="match status" value="2"/>
</dbReference>
<evidence type="ECO:0000313" key="6">
    <source>
        <dbReference type="WBParaSite" id="SMUV_0001027201-mRNA-1"/>
    </source>
</evidence>
<dbReference type="SUPFAM" id="SSF50156">
    <property type="entry name" value="PDZ domain-like"/>
    <property type="match status" value="1"/>
</dbReference>
<dbReference type="PROSITE" id="PS50106">
    <property type="entry name" value="PDZ"/>
    <property type="match status" value="1"/>
</dbReference>
<dbReference type="GO" id="GO:0050806">
    <property type="term" value="P:positive regulation of synaptic transmission"/>
    <property type="evidence" value="ECO:0007669"/>
    <property type="project" value="TreeGrafter"/>
</dbReference>
<keyword evidence="1" id="KW-0770">Synapse</keyword>
<comment type="subcellular location">
    <subcellularLocation>
        <location evidence="2">Synapse</location>
    </subcellularLocation>
</comment>
<evidence type="ECO:0000313" key="5">
    <source>
        <dbReference type="Proteomes" id="UP000046393"/>
    </source>
</evidence>
<dbReference type="AlphaFoldDB" id="A0A0N5AZ54"/>
<dbReference type="InterPro" id="IPR036034">
    <property type="entry name" value="PDZ_sf"/>
</dbReference>
<dbReference type="Proteomes" id="UP000046393">
    <property type="component" value="Unplaced"/>
</dbReference>
<dbReference type="InterPro" id="IPR039032">
    <property type="entry name" value="Rim-like"/>
</dbReference>
<evidence type="ECO:0000259" key="3">
    <source>
        <dbReference type="PROSITE" id="PS50004"/>
    </source>
</evidence>
<dbReference type="Pfam" id="PF00595">
    <property type="entry name" value="PDZ"/>
    <property type="match status" value="1"/>
</dbReference>
<dbReference type="InterPro" id="IPR001478">
    <property type="entry name" value="PDZ"/>
</dbReference>
<evidence type="ECO:0000256" key="2">
    <source>
        <dbReference type="ARBA" id="ARBA00034103"/>
    </source>
</evidence>
<name>A0A0N5AZ54_9BILA</name>
<organism evidence="5 6">
    <name type="scientific">Syphacia muris</name>
    <dbReference type="NCBI Taxonomy" id="451379"/>
    <lineage>
        <taxon>Eukaryota</taxon>
        <taxon>Metazoa</taxon>
        <taxon>Ecdysozoa</taxon>
        <taxon>Nematoda</taxon>
        <taxon>Chromadorea</taxon>
        <taxon>Rhabditida</taxon>
        <taxon>Spirurina</taxon>
        <taxon>Oxyuridomorpha</taxon>
        <taxon>Oxyuroidea</taxon>
        <taxon>Oxyuridae</taxon>
        <taxon>Syphacia</taxon>
    </lineage>
</organism>
<feature type="domain" description="C2" evidence="3">
    <location>
        <begin position="754"/>
        <end position="871"/>
    </location>
</feature>
<dbReference type="GO" id="GO:0042734">
    <property type="term" value="C:presynaptic membrane"/>
    <property type="evidence" value="ECO:0007669"/>
    <property type="project" value="TreeGrafter"/>
</dbReference>
<reference evidence="6" key="1">
    <citation type="submission" date="2017-02" db="UniProtKB">
        <authorList>
            <consortium name="WormBaseParasite"/>
        </authorList>
    </citation>
    <scope>IDENTIFICATION</scope>
</reference>
<dbReference type="GO" id="GO:0048167">
    <property type="term" value="P:regulation of synaptic plasticity"/>
    <property type="evidence" value="ECO:0007669"/>
    <property type="project" value="TreeGrafter"/>
</dbReference>
<dbReference type="SUPFAM" id="SSF49562">
    <property type="entry name" value="C2 domain (Calcium/lipid-binding domain, CaLB)"/>
    <property type="match status" value="2"/>
</dbReference>
<dbReference type="GO" id="GO:0031267">
    <property type="term" value="F:small GTPase binding"/>
    <property type="evidence" value="ECO:0007669"/>
    <property type="project" value="InterPro"/>
</dbReference>